<sequence>MERYCSHQATRLGVRKKWRANGTSGGGGGGGLSAFAKMKLQPVNISHTFQENLIRKLIFRYSEICLKIKNLVDSLKHD</sequence>
<dbReference type="HOGENOM" id="CLU_2624176_0_0_1"/>
<dbReference type="Proteomes" id="UP000008068">
    <property type="component" value="Unassembled WGS sequence"/>
</dbReference>
<proteinExistence type="predicted"/>
<keyword evidence="2" id="KW-1185">Reference proteome</keyword>
<dbReference type="EMBL" id="GL379799">
    <property type="protein sequence ID" value="EGT34828.1"/>
    <property type="molecule type" value="Genomic_DNA"/>
</dbReference>
<accession>G0ML83</accession>
<evidence type="ECO:0000313" key="1">
    <source>
        <dbReference type="EMBL" id="EGT34828.1"/>
    </source>
</evidence>
<dbReference type="AlphaFoldDB" id="G0ML83"/>
<name>G0ML83_CAEBE</name>
<evidence type="ECO:0000313" key="2">
    <source>
        <dbReference type="Proteomes" id="UP000008068"/>
    </source>
</evidence>
<dbReference type="STRING" id="135651.G0ML83"/>
<reference evidence="2" key="1">
    <citation type="submission" date="2011-07" db="EMBL/GenBank/DDBJ databases">
        <authorList>
            <consortium name="Caenorhabditis brenneri Sequencing and Analysis Consortium"/>
            <person name="Wilson R.K."/>
        </authorList>
    </citation>
    <scope>NUCLEOTIDE SEQUENCE [LARGE SCALE GENOMIC DNA]</scope>
    <source>
        <strain evidence="2">PB2801</strain>
    </source>
</reference>
<gene>
    <name evidence="1" type="ORF">CAEBREN_30318</name>
</gene>
<protein>
    <submittedName>
        <fullName evidence="1">Uncharacterized protein</fullName>
    </submittedName>
</protein>
<organism evidence="2">
    <name type="scientific">Caenorhabditis brenneri</name>
    <name type="common">Nematode worm</name>
    <dbReference type="NCBI Taxonomy" id="135651"/>
    <lineage>
        <taxon>Eukaryota</taxon>
        <taxon>Metazoa</taxon>
        <taxon>Ecdysozoa</taxon>
        <taxon>Nematoda</taxon>
        <taxon>Chromadorea</taxon>
        <taxon>Rhabditida</taxon>
        <taxon>Rhabditina</taxon>
        <taxon>Rhabditomorpha</taxon>
        <taxon>Rhabditoidea</taxon>
        <taxon>Rhabditidae</taxon>
        <taxon>Peloderinae</taxon>
        <taxon>Caenorhabditis</taxon>
    </lineage>
</organism>
<dbReference type="InParanoid" id="G0ML83"/>